<gene>
    <name evidence="1" type="ORF">WKI47_03040</name>
</gene>
<name>A0ACC6P7H7_9BACL</name>
<keyword evidence="2" id="KW-1185">Reference proteome</keyword>
<evidence type="ECO:0000313" key="1">
    <source>
        <dbReference type="EMBL" id="MEJ8302885.1"/>
    </source>
</evidence>
<dbReference type="Proteomes" id="UP001380953">
    <property type="component" value="Unassembled WGS sequence"/>
</dbReference>
<organism evidence="1 2">
    <name type="scientific">Saccharibacillus sacchari</name>
    <dbReference type="NCBI Taxonomy" id="456493"/>
    <lineage>
        <taxon>Bacteria</taxon>
        <taxon>Bacillati</taxon>
        <taxon>Bacillota</taxon>
        <taxon>Bacilli</taxon>
        <taxon>Bacillales</taxon>
        <taxon>Paenibacillaceae</taxon>
        <taxon>Saccharibacillus</taxon>
    </lineage>
</organism>
<evidence type="ECO:0000313" key="2">
    <source>
        <dbReference type="Proteomes" id="UP001380953"/>
    </source>
</evidence>
<comment type="caution">
    <text evidence="1">The sequence shown here is derived from an EMBL/GenBank/DDBJ whole genome shotgun (WGS) entry which is preliminary data.</text>
</comment>
<reference evidence="1" key="1">
    <citation type="submission" date="2024-03" db="EMBL/GenBank/DDBJ databases">
        <title>Whole genome sequecning of epiphytes from Marcgravia umbellata leaves.</title>
        <authorList>
            <person name="Kumar G."/>
            <person name="Savka M.A."/>
        </authorList>
    </citation>
    <scope>NUCLEOTIDE SEQUENCE</scope>
    <source>
        <strain evidence="1">RIT_BL5</strain>
    </source>
</reference>
<sequence length="322" mass="37641">MTYHIFFDESNKLDQKSGGYSYYGALGIDESVLNRISKVLESIIGPGQELHFAEYNNDRKFEKYFRSILLTIAQDIHVNIFLVNNEDAKKMGDSMGINEKQLRQFFYVKIPERLFYGVTRNLAGGEQVCIILDENNEYETPEINLNESLHRQMNAHSAYRKKGYRIESVISQESHESLLLQIIDVLIGMVVFLIEEQYKETISTKERDVRRVKGDLVYRILLEPDMAEHLQSKIRLYEWNTNSLEQILPLNLGDYLSKFLVEQTQYDLSEMLKLQQIRCVTPSLTTRELREAMGYSNSRLKTIQGYLDQLNGKSRNHYYTSK</sequence>
<dbReference type="EMBL" id="JBBKAR010000007">
    <property type="protein sequence ID" value="MEJ8302885.1"/>
    <property type="molecule type" value="Genomic_DNA"/>
</dbReference>
<proteinExistence type="predicted"/>
<accession>A0ACC6P7H7</accession>
<protein>
    <submittedName>
        <fullName evidence="1">DUF3800 domain-containing protein</fullName>
    </submittedName>
</protein>